<dbReference type="RefSeq" id="WP_036441388.1">
    <property type="nucleotide sequence ID" value="NZ_JFKL01000036.1"/>
</dbReference>
<protein>
    <submittedName>
        <fullName evidence="1">Transketolase</fullName>
    </submittedName>
</protein>
<dbReference type="GO" id="GO:0005829">
    <property type="term" value="C:cytosol"/>
    <property type="evidence" value="ECO:0007669"/>
    <property type="project" value="TreeGrafter"/>
</dbReference>
<dbReference type="Proteomes" id="UP000294882">
    <property type="component" value="Unassembled WGS sequence"/>
</dbReference>
<proteinExistence type="predicted"/>
<dbReference type="GO" id="GO:0004802">
    <property type="term" value="F:transketolase activity"/>
    <property type="evidence" value="ECO:0007669"/>
    <property type="project" value="TreeGrafter"/>
</dbReference>
<dbReference type="InterPro" id="IPR029061">
    <property type="entry name" value="THDP-binding"/>
</dbReference>
<organism evidence="1 2">
    <name type="scientific">Metamycoplasma hyosynoviae</name>
    <dbReference type="NCBI Taxonomy" id="29559"/>
    <lineage>
        <taxon>Bacteria</taxon>
        <taxon>Bacillati</taxon>
        <taxon>Mycoplasmatota</taxon>
        <taxon>Mycoplasmoidales</taxon>
        <taxon>Metamycoplasmataceae</taxon>
        <taxon>Metamycoplasma</taxon>
    </lineage>
</organism>
<dbReference type="PANTHER" id="PTHR43522:SF2">
    <property type="entry name" value="TRANSKETOLASE 1-RELATED"/>
    <property type="match status" value="1"/>
</dbReference>
<dbReference type="Gene3D" id="3.40.50.970">
    <property type="match status" value="2"/>
</dbReference>
<accession>A0A063YDH5</accession>
<dbReference type="InterPro" id="IPR033247">
    <property type="entry name" value="Transketolase_fam"/>
</dbReference>
<comment type="caution">
    <text evidence="1">The sequence shown here is derived from an EMBL/GenBank/DDBJ whole genome shotgun (WGS) entry which is preliminary data.</text>
</comment>
<dbReference type="PANTHER" id="PTHR43522">
    <property type="entry name" value="TRANSKETOLASE"/>
    <property type="match status" value="1"/>
</dbReference>
<dbReference type="SUPFAM" id="SSF52518">
    <property type="entry name" value="Thiamin diphosphate-binding fold (THDP-binding)"/>
    <property type="match status" value="2"/>
</dbReference>
<dbReference type="EMBL" id="SOCH01000003">
    <property type="protein sequence ID" value="TDU97765.1"/>
    <property type="molecule type" value="Genomic_DNA"/>
</dbReference>
<gene>
    <name evidence="1" type="ORF">JN03_0280</name>
</gene>
<reference evidence="1 2" key="1">
    <citation type="submission" date="2019-03" db="EMBL/GenBank/DDBJ databases">
        <title>Genomic Encyclopedia of Archaeal and Bacterial Type Strains, Phase II (KMG-II): from individual species to whole genera.</title>
        <authorList>
            <person name="Goeker M."/>
        </authorList>
    </citation>
    <scope>NUCLEOTIDE SEQUENCE [LARGE SCALE GENOMIC DNA]</scope>
    <source>
        <strain evidence="1 2">ATCC 25591</strain>
    </source>
</reference>
<dbReference type="InterPro" id="IPR005474">
    <property type="entry name" value="Transketolase_N"/>
</dbReference>
<evidence type="ECO:0000313" key="2">
    <source>
        <dbReference type="Proteomes" id="UP000294882"/>
    </source>
</evidence>
<dbReference type="GO" id="GO:0006098">
    <property type="term" value="P:pentose-phosphate shunt"/>
    <property type="evidence" value="ECO:0007669"/>
    <property type="project" value="TreeGrafter"/>
</dbReference>
<dbReference type="Pfam" id="PF00456">
    <property type="entry name" value="Transketolase_N"/>
    <property type="match status" value="1"/>
</dbReference>
<dbReference type="AlphaFoldDB" id="A0A063YDH5"/>
<evidence type="ECO:0000313" key="1">
    <source>
        <dbReference type="EMBL" id="TDU97765.1"/>
    </source>
</evidence>
<name>A0A063YDH5_9BACT</name>
<sequence>MSKLNKKLDQLAVDSIKMNACAMIEKFGSRNYGSSIAATKLLHTLIFYHLVFNPNDLNWVNRDRLIISDQQILPAYYAALRLCSIISKSDLENYGKSENTPYFLSTSKQTLTEVGFNSNGSAFCNGIGLAIAETMLANEHEEINHKTYIICNDEDMQRGNVQEALSLAGTLKLKNLIILYSSTEISKDSFTYSVNHEKTRAKYQAMGFNYHQINDEIKSINKAIKLAKSSHKPTLIEINTVLAKGTPYENTINGFHNKITKHDISNLKDTLLFKKSDNLETYSDLLDYYKNKIDQKIASHYNNWNCSSKLEQFLSNDFMINLNDLNTRKIDGDNDLYSLIINNISTKYSNIVFCSPNMENITKIKNISNVYAFNNKSGRNIYFGERHNCIGSVANGISLHSNFRPIISTLLEYAHNSIQAIIEAKKISLNPLYIFTKNTNYENTDITNSLNLIKDIDSICPITPYGIEEVKTCFENAINTSKNLPSILIADAKKKITNKFTNFDKSKFSSGSYYAVNHPNSYTLICSGLDFNLVYEIAQNLKLSLIVVNDFCGLKNTKYNIDKSIFISTDDFSNLNIAKHNVNKFNFTKLFKAKDTLEFNKENLTKFIEEIIKKQN</sequence>